<dbReference type="OrthoDB" id="4350122at2"/>
<keyword evidence="8" id="KW-1185">Reference proteome</keyword>
<dbReference type="GO" id="GO:0005886">
    <property type="term" value="C:plasma membrane"/>
    <property type="evidence" value="ECO:0007669"/>
    <property type="project" value="UniProtKB-SubCell"/>
</dbReference>
<dbReference type="InterPro" id="IPR010343">
    <property type="entry name" value="ArAE_1"/>
</dbReference>
<dbReference type="Proteomes" id="UP000050867">
    <property type="component" value="Unassembled WGS sequence"/>
</dbReference>
<comment type="subcellular location">
    <subcellularLocation>
        <location evidence="1">Cell membrane</location>
        <topology evidence="1">Multi-pass membrane protein</topology>
    </subcellularLocation>
</comment>
<sequence length="411" mass="45627">MRYAPKHLLNLVKRSYQHNPAVVQTVRATVAAVLAFAVAQKITGYGAPLLAPLTALLVVQVSLYATLTSGIRRINSVIAGVLIASGFSTLVNLNWWSLGVLIIASLVLGHLVRVDEYVPEVAISAMLVLGVSHVAQTAWGRVAETLIGAVTGVVFNALFVPPVLVEPAGEAIADLTTRMRDLLRRIGRELHDEVTHEQAGDWLGIARELDREIVQVDSTLQLAEESMRCNPRVRQGLLARLVLRSGLDSLEVFAVLLRVLCRLLSDLTKERLPEPTYQPELLEELDRLFNHLADAVESFGNLITAQISTNAERFEEELARALAAGRAQRDRISSLLVAESRQRPERWQVQGSLLTTVDQLLTELDVEQRSIWLAEQLDRYARHNPYPKSRLERLSLRFRTTCGPGWRGNGV</sequence>
<dbReference type="eggNOG" id="COG4129">
    <property type="taxonomic scope" value="Bacteria"/>
</dbReference>
<dbReference type="STRING" id="76728.AQ490_25065"/>
<proteinExistence type="predicted"/>
<evidence type="ECO:0000256" key="5">
    <source>
        <dbReference type="ARBA" id="ARBA00023136"/>
    </source>
</evidence>
<evidence type="ECO:0008006" key="9">
    <source>
        <dbReference type="Google" id="ProtNLM"/>
    </source>
</evidence>
<accession>A0A0T6LR39</accession>
<organism evidence="7 8">
    <name type="scientific">Wenjunlia vitaminophila</name>
    <name type="common">Streptomyces vitaminophilus</name>
    <dbReference type="NCBI Taxonomy" id="76728"/>
    <lineage>
        <taxon>Bacteria</taxon>
        <taxon>Bacillati</taxon>
        <taxon>Actinomycetota</taxon>
        <taxon>Actinomycetes</taxon>
        <taxon>Kitasatosporales</taxon>
        <taxon>Streptomycetaceae</taxon>
        <taxon>Wenjunlia</taxon>
    </lineage>
</organism>
<dbReference type="Pfam" id="PF06081">
    <property type="entry name" value="ArAE_1"/>
    <property type="match status" value="1"/>
</dbReference>
<feature type="transmembrane region" description="Helical" evidence="6">
    <location>
        <begin position="45"/>
        <end position="67"/>
    </location>
</feature>
<comment type="caution">
    <text evidence="7">The sequence shown here is derived from an EMBL/GenBank/DDBJ whole genome shotgun (WGS) entry which is preliminary data.</text>
</comment>
<evidence type="ECO:0000313" key="8">
    <source>
        <dbReference type="Proteomes" id="UP000050867"/>
    </source>
</evidence>
<evidence type="ECO:0000256" key="3">
    <source>
        <dbReference type="ARBA" id="ARBA00022692"/>
    </source>
</evidence>
<dbReference type="EMBL" id="LLZU01000022">
    <property type="protein sequence ID" value="KRV48541.1"/>
    <property type="molecule type" value="Genomic_DNA"/>
</dbReference>
<evidence type="ECO:0000256" key="6">
    <source>
        <dbReference type="SAM" id="Phobius"/>
    </source>
</evidence>
<name>A0A0T6LR39_WENVI</name>
<reference evidence="7 8" key="1">
    <citation type="submission" date="2015-10" db="EMBL/GenBank/DDBJ databases">
        <title>Draft genome sequence of pyrrolomycin-producing Streptomyces vitaminophilus.</title>
        <authorList>
            <person name="Graham D.E."/>
            <person name="Mahan K.M."/>
            <person name="Klingeman D.M."/>
            <person name="Hettich R.L."/>
            <person name="Parry R.J."/>
        </authorList>
    </citation>
    <scope>NUCLEOTIDE SEQUENCE [LARGE SCALE GENOMIC DNA]</scope>
    <source>
        <strain evidence="7 8">ATCC 31673</strain>
    </source>
</reference>
<keyword evidence="3 6" id="KW-0812">Transmembrane</keyword>
<evidence type="ECO:0000256" key="4">
    <source>
        <dbReference type="ARBA" id="ARBA00022989"/>
    </source>
</evidence>
<feature type="transmembrane region" description="Helical" evidence="6">
    <location>
        <begin position="21"/>
        <end position="39"/>
    </location>
</feature>
<evidence type="ECO:0000256" key="2">
    <source>
        <dbReference type="ARBA" id="ARBA00022475"/>
    </source>
</evidence>
<evidence type="ECO:0000313" key="7">
    <source>
        <dbReference type="EMBL" id="KRV48541.1"/>
    </source>
</evidence>
<keyword evidence="4 6" id="KW-1133">Transmembrane helix</keyword>
<dbReference type="AlphaFoldDB" id="A0A0T6LR39"/>
<keyword evidence="5 6" id="KW-0472">Membrane</keyword>
<feature type="transmembrane region" description="Helical" evidence="6">
    <location>
        <begin position="74"/>
        <end position="90"/>
    </location>
</feature>
<keyword evidence="2" id="KW-1003">Cell membrane</keyword>
<protein>
    <recommendedName>
        <fullName evidence="9">Aromatic acid exporter family member 1</fullName>
    </recommendedName>
</protein>
<evidence type="ECO:0000256" key="1">
    <source>
        <dbReference type="ARBA" id="ARBA00004651"/>
    </source>
</evidence>
<dbReference type="RefSeq" id="WP_018385843.1">
    <property type="nucleotide sequence ID" value="NZ_LLZU01000022.1"/>
</dbReference>
<gene>
    <name evidence="7" type="ORF">AQ490_25065</name>
</gene>